<dbReference type="InterPro" id="IPR013736">
    <property type="entry name" value="Xaa-Pro_dipept_C"/>
</dbReference>
<feature type="signal peptide" evidence="3">
    <location>
        <begin position="1"/>
        <end position="24"/>
    </location>
</feature>
<dbReference type="Pfam" id="PF02129">
    <property type="entry name" value="Peptidase_S15"/>
    <property type="match status" value="1"/>
</dbReference>
<evidence type="ECO:0000256" key="1">
    <source>
        <dbReference type="ARBA" id="ARBA00008645"/>
    </source>
</evidence>
<dbReference type="Gene3D" id="3.40.50.1820">
    <property type="entry name" value="alpha/beta hydrolase"/>
    <property type="match status" value="1"/>
</dbReference>
<dbReference type="PANTHER" id="PTHR22946:SF9">
    <property type="entry name" value="POLYKETIDE TRANSFERASE AF380"/>
    <property type="match status" value="1"/>
</dbReference>
<proteinExistence type="inferred from homology"/>
<dbReference type="Gene3D" id="2.60.120.260">
    <property type="entry name" value="Galactose-binding domain-like"/>
    <property type="match status" value="1"/>
</dbReference>
<feature type="chain" id="PRO_5035182750" description="Xaa-Pro dipeptidyl-peptidase C-terminal domain-containing protein" evidence="3">
    <location>
        <begin position="25"/>
        <end position="521"/>
    </location>
</feature>
<feature type="domain" description="Xaa-Pro dipeptidyl-peptidase C-terminal" evidence="4">
    <location>
        <begin position="292"/>
        <end position="516"/>
    </location>
</feature>
<dbReference type="InterPro" id="IPR050261">
    <property type="entry name" value="FrsA_esterase"/>
</dbReference>
<dbReference type="PANTHER" id="PTHR22946">
    <property type="entry name" value="DIENELACTONE HYDROLASE DOMAIN-CONTAINING PROTEIN-RELATED"/>
    <property type="match status" value="1"/>
</dbReference>
<dbReference type="RefSeq" id="WP_166383810.1">
    <property type="nucleotide sequence ID" value="NZ_BAAATT010000006.1"/>
</dbReference>
<comment type="caution">
    <text evidence="5">The sequence shown here is derived from an EMBL/GenBank/DDBJ whole genome shotgun (WGS) entry which is preliminary data.</text>
</comment>
<keyword evidence="6" id="KW-1185">Reference proteome</keyword>
<dbReference type="InterPro" id="IPR008979">
    <property type="entry name" value="Galactose-bd-like_sf"/>
</dbReference>
<protein>
    <recommendedName>
        <fullName evidence="4">Xaa-Pro dipeptidyl-peptidase C-terminal domain-containing protein</fullName>
    </recommendedName>
</protein>
<dbReference type="SMART" id="SM00939">
    <property type="entry name" value="PepX_C"/>
    <property type="match status" value="1"/>
</dbReference>
<reference evidence="5" key="1">
    <citation type="submission" date="2021-01" db="EMBL/GenBank/DDBJ databases">
        <title>Whole genome shotgun sequence of Catellatospora methionotrophica NBRC 14553.</title>
        <authorList>
            <person name="Komaki H."/>
            <person name="Tamura T."/>
        </authorList>
    </citation>
    <scope>NUCLEOTIDE SEQUENCE</scope>
    <source>
        <strain evidence="5">NBRC 14553</strain>
    </source>
</reference>
<evidence type="ECO:0000256" key="3">
    <source>
        <dbReference type="SAM" id="SignalP"/>
    </source>
</evidence>
<evidence type="ECO:0000256" key="2">
    <source>
        <dbReference type="ARBA" id="ARBA00022801"/>
    </source>
</evidence>
<dbReference type="InterPro" id="IPR029058">
    <property type="entry name" value="AB_hydrolase_fold"/>
</dbReference>
<sequence length="521" mass="54894">MRRTLSLLTVVVLALVTWPVPAQAAAPTTGFRFVNVTVPDGTVLKANIIEPTSPGRHPAVVFPASWSLNDLEYVAQANALAQGGYTVLSYTPRGWWASGGEIDTAGPKDIADASRMIDWLVANTTADPSRIGMAGVSYGAGISLITSGHDSRVRAVAALSGWSDLVASLYGGDTRRLQSSALLVGTAALLGDTSAEFDAVIGDFYANRNIAGVKAFARLRSAGTYLAGINANRPAVLLANGYGDTVFPPNQLVDFYGALAGPKRLEFAPGDHAIPELTGLIGLDNHVWTSVRRWFDRHLSGIANGIDSEPPVVLRSLTGGPVEAYPDWAATATATKRYGLGEVNWLTGTGRLGGAATSGWSRRTWFNDDTVAAGGLVLLSNGLQALTGIPPTMWLPAVDRGNAGVWLGDEASSAVRIRGSATVHARFTPTERSGTLVAYLYDVDWAGTAKLITHAPVSWLNGTADTARTVDVALPATSWDLPAGHRLALVVDGHDGLYLDENGWLGSVSFAGQSWVDVPVR</sequence>
<comment type="similarity">
    <text evidence="1">Belongs to the AB hydrolase superfamily.</text>
</comment>
<dbReference type="Proteomes" id="UP000660339">
    <property type="component" value="Unassembled WGS sequence"/>
</dbReference>
<name>A0A8J3PFL5_9ACTN</name>
<accession>A0A8J3PFL5</accession>
<dbReference type="SUPFAM" id="SSF49785">
    <property type="entry name" value="Galactose-binding domain-like"/>
    <property type="match status" value="1"/>
</dbReference>
<keyword evidence="2" id="KW-0378">Hydrolase</keyword>
<dbReference type="EMBL" id="BONJ01000022">
    <property type="protein sequence ID" value="GIG15796.1"/>
    <property type="molecule type" value="Genomic_DNA"/>
</dbReference>
<evidence type="ECO:0000313" key="6">
    <source>
        <dbReference type="Proteomes" id="UP000660339"/>
    </source>
</evidence>
<dbReference type="Pfam" id="PF08530">
    <property type="entry name" value="PepX_C"/>
    <property type="match status" value="1"/>
</dbReference>
<dbReference type="SUPFAM" id="SSF53474">
    <property type="entry name" value="alpha/beta-Hydrolases"/>
    <property type="match status" value="1"/>
</dbReference>
<dbReference type="AlphaFoldDB" id="A0A8J3PFL5"/>
<keyword evidence="3" id="KW-0732">Signal</keyword>
<organism evidence="5 6">
    <name type="scientific">Catellatospora methionotrophica</name>
    <dbReference type="NCBI Taxonomy" id="121620"/>
    <lineage>
        <taxon>Bacteria</taxon>
        <taxon>Bacillati</taxon>
        <taxon>Actinomycetota</taxon>
        <taxon>Actinomycetes</taxon>
        <taxon>Micromonosporales</taxon>
        <taxon>Micromonosporaceae</taxon>
        <taxon>Catellatospora</taxon>
    </lineage>
</organism>
<evidence type="ECO:0000259" key="4">
    <source>
        <dbReference type="SMART" id="SM00939"/>
    </source>
</evidence>
<dbReference type="InterPro" id="IPR000383">
    <property type="entry name" value="Xaa-Pro-like_dom"/>
</dbReference>
<gene>
    <name evidence="5" type="ORF">Cme02nite_41280</name>
</gene>
<dbReference type="GO" id="GO:0008239">
    <property type="term" value="F:dipeptidyl-peptidase activity"/>
    <property type="evidence" value="ECO:0007669"/>
    <property type="project" value="InterPro"/>
</dbReference>
<evidence type="ECO:0000313" key="5">
    <source>
        <dbReference type="EMBL" id="GIG15796.1"/>
    </source>
</evidence>
<dbReference type="GO" id="GO:0052689">
    <property type="term" value="F:carboxylic ester hydrolase activity"/>
    <property type="evidence" value="ECO:0007669"/>
    <property type="project" value="UniProtKB-ARBA"/>
</dbReference>